<proteinExistence type="predicted"/>
<accession>A0A1M7XW98</accession>
<dbReference type="PANTHER" id="PTHR43656:SF2">
    <property type="entry name" value="BINDING OXIDOREDUCTASE, PUTATIVE (AFU_ORTHOLOGUE AFUA_2G08260)-RELATED"/>
    <property type="match status" value="1"/>
</dbReference>
<dbReference type="PANTHER" id="PTHR43656">
    <property type="entry name" value="BINDING OXIDOREDUCTASE, PUTATIVE (AFU_ORTHOLOGUE AFUA_2G08260)-RELATED"/>
    <property type="match status" value="1"/>
</dbReference>
<feature type="domain" description="NADH:flavin oxidoreductase/NADH oxidase N-terminal" evidence="3">
    <location>
        <begin position="7"/>
        <end position="224"/>
    </location>
</feature>
<protein>
    <submittedName>
        <fullName evidence="4">2,4-dienoyl-CoA reductase</fullName>
    </submittedName>
</protein>
<evidence type="ECO:0000256" key="1">
    <source>
        <dbReference type="ARBA" id="ARBA00022630"/>
    </source>
</evidence>
<gene>
    <name evidence="4" type="ORF">SAMN02745217_00062</name>
</gene>
<dbReference type="InterPro" id="IPR013785">
    <property type="entry name" value="Aldolase_TIM"/>
</dbReference>
<dbReference type="GO" id="GO:0016491">
    <property type="term" value="F:oxidoreductase activity"/>
    <property type="evidence" value="ECO:0007669"/>
    <property type="project" value="UniProtKB-KW"/>
</dbReference>
<dbReference type="GO" id="GO:0010181">
    <property type="term" value="F:FMN binding"/>
    <property type="evidence" value="ECO:0007669"/>
    <property type="project" value="InterPro"/>
</dbReference>
<dbReference type="EMBL" id="FRFD01000003">
    <property type="protein sequence ID" value="SHO43024.1"/>
    <property type="molecule type" value="Genomic_DNA"/>
</dbReference>
<organism evidence="4 5">
    <name type="scientific">Anaerocolumna xylanovorans DSM 12503</name>
    <dbReference type="NCBI Taxonomy" id="1121345"/>
    <lineage>
        <taxon>Bacteria</taxon>
        <taxon>Bacillati</taxon>
        <taxon>Bacillota</taxon>
        <taxon>Clostridia</taxon>
        <taxon>Lachnospirales</taxon>
        <taxon>Lachnospiraceae</taxon>
        <taxon>Anaerocolumna</taxon>
    </lineage>
</organism>
<dbReference type="InterPro" id="IPR001155">
    <property type="entry name" value="OxRdtase_FMN_N"/>
</dbReference>
<dbReference type="STRING" id="1121345.SAMN02745217_00062"/>
<dbReference type="AlphaFoldDB" id="A0A1M7XW98"/>
<dbReference type="InterPro" id="IPR051799">
    <property type="entry name" value="NADH_flavin_oxidoreductase"/>
</dbReference>
<reference evidence="4 5" key="1">
    <citation type="submission" date="2016-12" db="EMBL/GenBank/DDBJ databases">
        <authorList>
            <person name="Song W.-J."/>
            <person name="Kurnit D.M."/>
        </authorList>
    </citation>
    <scope>NUCLEOTIDE SEQUENCE [LARGE SCALE GENOMIC DNA]</scope>
    <source>
        <strain evidence="4 5">DSM 12503</strain>
    </source>
</reference>
<name>A0A1M7XW98_9FIRM</name>
<keyword evidence="5" id="KW-1185">Reference proteome</keyword>
<evidence type="ECO:0000256" key="2">
    <source>
        <dbReference type="ARBA" id="ARBA00023002"/>
    </source>
</evidence>
<evidence type="ECO:0000313" key="5">
    <source>
        <dbReference type="Proteomes" id="UP000184612"/>
    </source>
</evidence>
<evidence type="ECO:0000259" key="3">
    <source>
        <dbReference type="Pfam" id="PF00724"/>
    </source>
</evidence>
<dbReference type="Proteomes" id="UP000184612">
    <property type="component" value="Unassembled WGS sequence"/>
</dbReference>
<evidence type="ECO:0000313" key="4">
    <source>
        <dbReference type="EMBL" id="SHO43024.1"/>
    </source>
</evidence>
<keyword evidence="2" id="KW-0560">Oxidoreductase</keyword>
<keyword evidence="1" id="KW-0285">Flavoprotein</keyword>
<dbReference type="Pfam" id="PF00724">
    <property type="entry name" value="Oxidored_FMN"/>
    <property type="match status" value="1"/>
</dbReference>
<dbReference type="RefSeq" id="WP_073586829.1">
    <property type="nucleotide sequence ID" value="NZ_FRFD01000003.1"/>
</dbReference>
<dbReference type="SUPFAM" id="SSF51395">
    <property type="entry name" value="FMN-linked oxidoreductases"/>
    <property type="match status" value="1"/>
</dbReference>
<dbReference type="OrthoDB" id="9772736at2"/>
<sequence>MGYKETLLSPIKVGTRESKNRFFIQAMECCDADKEGNPSELTLERYTNLFRGKAGIITLEAISITHESRSRDNQLMIMPENAEALKRFIKKLKEVNPDALIVFQLTHSGELSNPNFSRRVTVNPLYGYGGDLLTEEEVDKIMDEYTLSAQIAHEVGADGVDLKLCHGYLGSQIIRPYNSRDWKYGGSWENRSRFAFDLYERISRAVNDKNFLIGSKLSMWEGFPGGFGTDAEDSALIDLKEPLSLVKGLEERGAQYFVETLGSPSITVSLVQAERQHPYIAYLHQTFQKALKDAVKPETVIVGSNYSVYGRGNRGLQACDPAENTMLKVGARNIERGITDMIALGRQSFADPLLPLKLEEGKEQDIHFCTICDNCLELLIRQKPIGCCTFNKYYTDTLVNTRKEMGKLNQNHT</sequence>
<dbReference type="Gene3D" id="3.20.20.70">
    <property type="entry name" value="Aldolase class I"/>
    <property type="match status" value="1"/>
</dbReference>